<dbReference type="PANTHER" id="PTHR30511:SF0">
    <property type="entry name" value="ALANINE RACEMASE, CATABOLIC-RELATED"/>
    <property type="match status" value="1"/>
</dbReference>
<dbReference type="AlphaFoldDB" id="A0A380TBE9"/>
<dbReference type="InterPro" id="IPR000821">
    <property type="entry name" value="Ala_racemase"/>
</dbReference>
<dbReference type="EMBL" id="UIDG01000049">
    <property type="protein sequence ID" value="SUS04728.1"/>
    <property type="molecule type" value="Genomic_DNA"/>
</dbReference>
<evidence type="ECO:0000259" key="4">
    <source>
        <dbReference type="SMART" id="SM01005"/>
    </source>
</evidence>
<name>A0A380TBE9_9ZZZZ</name>
<proteinExistence type="inferred from homology"/>
<dbReference type="EC" id="5.1.1.1" evidence="5"/>
<dbReference type="InterPro" id="IPR009006">
    <property type="entry name" value="Ala_racemase/Decarboxylase_C"/>
</dbReference>
<sequence>MAPVADHAAAVLTIDLGAVVANWQLLRERLRPGASLGAAVKANAYGLGAREVTAALAAAGCRSFFVATIEEGIEVRAVLAGASEAAVPATAAIYVLNGLLPGADEALIAHGLTPVLNSLGDIEAWSAVARRREARLPAALHIDTGMARLGLPADELACLVQDPDRLAGVAPVLVMSHLACADQPEHPLNEGQRQAFAEAFDALAPVLAPARPQASLANSAGIFLGSSYHFDLARPGAALYGVQPLAGGPNPMRPVVTLRARILQVRTVAPPKTVGYGATYAVAQPSRIATVAVGYADGYLRSLSNRGRATVGAFEVPLVGRVSMDLITVDVSAVPAEIACPGAFVELIGAAQTVDAVAARAGTIGYEILTALGSRYARVYRAADAPQR</sequence>
<dbReference type="InterPro" id="IPR020622">
    <property type="entry name" value="Ala_racemase_pyridoxalP-BS"/>
</dbReference>
<keyword evidence="2" id="KW-0663">Pyridoxal phosphate</keyword>
<organism evidence="5">
    <name type="scientific">metagenome</name>
    <dbReference type="NCBI Taxonomy" id="256318"/>
    <lineage>
        <taxon>unclassified sequences</taxon>
        <taxon>metagenomes</taxon>
    </lineage>
</organism>
<dbReference type="SUPFAM" id="SSF51419">
    <property type="entry name" value="PLP-binding barrel"/>
    <property type="match status" value="1"/>
</dbReference>
<dbReference type="PRINTS" id="PR00992">
    <property type="entry name" value="ALARACEMASE"/>
</dbReference>
<dbReference type="CDD" id="cd00430">
    <property type="entry name" value="PLPDE_III_AR"/>
    <property type="match status" value="1"/>
</dbReference>
<evidence type="ECO:0000313" key="5">
    <source>
        <dbReference type="EMBL" id="SUS04728.1"/>
    </source>
</evidence>
<dbReference type="InterPro" id="IPR011079">
    <property type="entry name" value="Ala_racemase_C"/>
</dbReference>
<dbReference type="Gene3D" id="2.40.37.10">
    <property type="entry name" value="Lyase, Ornithine Decarboxylase, Chain A, domain 1"/>
    <property type="match status" value="1"/>
</dbReference>
<keyword evidence="3 5" id="KW-0413">Isomerase</keyword>
<dbReference type="GO" id="GO:0030632">
    <property type="term" value="P:D-alanine biosynthetic process"/>
    <property type="evidence" value="ECO:0007669"/>
    <property type="project" value="TreeGrafter"/>
</dbReference>
<dbReference type="InterPro" id="IPR001608">
    <property type="entry name" value="Ala_racemase_N"/>
</dbReference>
<dbReference type="Pfam" id="PF00842">
    <property type="entry name" value="Ala_racemase_C"/>
    <property type="match status" value="1"/>
</dbReference>
<protein>
    <submittedName>
        <fullName evidence="5">Alanine racemase</fullName>
        <ecNumber evidence="5">5.1.1.1</ecNumber>
    </submittedName>
</protein>
<dbReference type="PANTHER" id="PTHR30511">
    <property type="entry name" value="ALANINE RACEMASE"/>
    <property type="match status" value="1"/>
</dbReference>
<dbReference type="GO" id="GO:0030170">
    <property type="term" value="F:pyridoxal phosphate binding"/>
    <property type="evidence" value="ECO:0007669"/>
    <property type="project" value="TreeGrafter"/>
</dbReference>
<feature type="domain" description="Alanine racemase C-terminal" evidence="4">
    <location>
        <begin position="255"/>
        <end position="381"/>
    </location>
</feature>
<dbReference type="GO" id="GO:0008784">
    <property type="term" value="F:alanine racemase activity"/>
    <property type="evidence" value="ECO:0007669"/>
    <property type="project" value="UniProtKB-EC"/>
</dbReference>
<evidence type="ECO:0000256" key="3">
    <source>
        <dbReference type="ARBA" id="ARBA00023235"/>
    </source>
</evidence>
<dbReference type="SUPFAM" id="SSF50621">
    <property type="entry name" value="Alanine racemase C-terminal domain-like"/>
    <property type="match status" value="1"/>
</dbReference>
<dbReference type="NCBIfam" id="TIGR00492">
    <property type="entry name" value="alr"/>
    <property type="match status" value="1"/>
</dbReference>
<dbReference type="Gene3D" id="3.20.20.10">
    <property type="entry name" value="Alanine racemase"/>
    <property type="match status" value="1"/>
</dbReference>
<dbReference type="Pfam" id="PF01168">
    <property type="entry name" value="Ala_racemase_N"/>
    <property type="match status" value="1"/>
</dbReference>
<reference evidence="5" key="1">
    <citation type="submission" date="2018-07" db="EMBL/GenBank/DDBJ databases">
        <authorList>
            <person name="Quirk P.G."/>
            <person name="Krulwich T.A."/>
        </authorList>
    </citation>
    <scope>NUCLEOTIDE SEQUENCE</scope>
</reference>
<accession>A0A380TBE9</accession>
<dbReference type="HAMAP" id="MF_01201">
    <property type="entry name" value="Ala_racemase"/>
    <property type="match status" value="1"/>
</dbReference>
<comment type="cofactor">
    <cofactor evidence="1">
        <name>pyridoxal 5'-phosphate</name>
        <dbReference type="ChEBI" id="CHEBI:597326"/>
    </cofactor>
</comment>
<gene>
    <name evidence="5" type="primary">alr</name>
    <name evidence="5" type="ORF">DF3PB_1420002</name>
</gene>
<evidence type="ECO:0000256" key="1">
    <source>
        <dbReference type="ARBA" id="ARBA00001933"/>
    </source>
</evidence>
<dbReference type="SMART" id="SM01005">
    <property type="entry name" value="Ala_racemase_C"/>
    <property type="match status" value="1"/>
</dbReference>
<dbReference type="InterPro" id="IPR029066">
    <property type="entry name" value="PLP-binding_barrel"/>
</dbReference>
<evidence type="ECO:0000256" key="2">
    <source>
        <dbReference type="ARBA" id="ARBA00022898"/>
    </source>
</evidence>
<dbReference type="PROSITE" id="PS00395">
    <property type="entry name" value="ALANINE_RACEMASE"/>
    <property type="match status" value="1"/>
</dbReference>
<dbReference type="GO" id="GO:0005829">
    <property type="term" value="C:cytosol"/>
    <property type="evidence" value="ECO:0007669"/>
    <property type="project" value="TreeGrafter"/>
</dbReference>